<dbReference type="EMBL" id="BKCJ011822082">
    <property type="protein sequence ID" value="GFD55805.1"/>
    <property type="molecule type" value="Genomic_DNA"/>
</dbReference>
<dbReference type="AlphaFoldDB" id="A0A699X7N8"/>
<sequence>SKSLSLIEAQGHQVVPVDYFYNNDLEYLKGESSSRKYTTSTTKAKAAEYDNIKGIEDMILALWSPVKVAYNKFAMRGISH</sequence>
<comment type="caution">
    <text evidence="1">The sequence shown here is derived from an EMBL/GenBank/DDBJ whole genome shotgun (WGS) entry which is preliminary data.</text>
</comment>
<gene>
    <name evidence="1" type="ORF">Tci_927774</name>
</gene>
<proteinExistence type="predicted"/>
<accession>A0A699X7N8</accession>
<name>A0A699X7N8_TANCI</name>
<feature type="non-terminal residue" evidence="1">
    <location>
        <position position="1"/>
    </location>
</feature>
<protein>
    <submittedName>
        <fullName evidence="1">Uncharacterized protein</fullName>
    </submittedName>
</protein>
<reference evidence="1" key="1">
    <citation type="journal article" date="2019" name="Sci. Rep.">
        <title>Draft genome of Tanacetum cinerariifolium, the natural source of mosquito coil.</title>
        <authorList>
            <person name="Yamashiro T."/>
            <person name="Shiraishi A."/>
            <person name="Satake H."/>
            <person name="Nakayama K."/>
        </authorList>
    </citation>
    <scope>NUCLEOTIDE SEQUENCE</scope>
</reference>
<organism evidence="1">
    <name type="scientific">Tanacetum cinerariifolium</name>
    <name type="common">Dalmatian daisy</name>
    <name type="synonym">Chrysanthemum cinerariifolium</name>
    <dbReference type="NCBI Taxonomy" id="118510"/>
    <lineage>
        <taxon>Eukaryota</taxon>
        <taxon>Viridiplantae</taxon>
        <taxon>Streptophyta</taxon>
        <taxon>Embryophyta</taxon>
        <taxon>Tracheophyta</taxon>
        <taxon>Spermatophyta</taxon>
        <taxon>Magnoliopsida</taxon>
        <taxon>eudicotyledons</taxon>
        <taxon>Gunneridae</taxon>
        <taxon>Pentapetalae</taxon>
        <taxon>asterids</taxon>
        <taxon>campanulids</taxon>
        <taxon>Asterales</taxon>
        <taxon>Asteraceae</taxon>
        <taxon>Asteroideae</taxon>
        <taxon>Anthemideae</taxon>
        <taxon>Anthemidinae</taxon>
        <taxon>Tanacetum</taxon>
    </lineage>
</organism>
<evidence type="ECO:0000313" key="1">
    <source>
        <dbReference type="EMBL" id="GFD55805.1"/>
    </source>
</evidence>